<reference evidence="1" key="1">
    <citation type="submission" date="2024-07" db="EMBL/GenBank/DDBJ databases">
        <authorList>
            <person name="Yu S.T."/>
        </authorList>
    </citation>
    <scope>NUCLEOTIDE SEQUENCE</scope>
    <source>
        <strain evidence="1">R44</strain>
    </source>
</reference>
<dbReference type="InterPro" id="IPR011990">
    <property type="entry name" value="TPR-like_helical_dom_sf"/>
</dbReference>
<dbReference type="Gene3D" id="1.25.40.10">
    <property type="entry name" value="Tetratricopeptide repeat domain"/>
    <property type="match status" value="1"/>
</dbReference>
<dbReference type="RefSeq" id="WP_369144655.1">
    <property type="nucleotide sequence ID" value="NZ_CP163444.1"/>
</dbReference>
<dbReference type="EMBL" id="CP163444">
    <property type="protein sequence ID" value="XDQ71998.1"/>
    <property type="molecule type" value="Genomic_DNA"/>
</dbReference>
<organism evidence="1">
    <name type="scientific">Streptomyces sp. R44</name>
    <dbReference type="NCBI Taxonomy" id="3238633"/>
    <lineage>
        <taxon>Bacteria</taxon>
        <taxon>Bacillati</taxon>
        <taxon>Actinomycetota</taxon>
        <taxon>Actinomycetes</taxon>
        <taxon>Kitasatosporales</taxon>
        <taxon>Streptomycetaceae</taxon>
        <taxon>Streptomyces</taxon>
    </lineage>
</organism>
<evidence type="ECO:0000313" key="1">
    <source>
        <dbReference type="EMBL" id="XDQ71998.1"/>
    </source>
</evidence>
<protein>
    <submittedName>
        <fullName evidence="1">Tetratricopeptide repeat protein</fullName>
    </submittedName>
</protein>
<name>A0AB39SXJ4_9ACTN</name>
<accession>A0AB39SXJ4</accession>
<dbReference type="AlphaFoldDB" id="A0AB39SXJ4"/>
<sequence length="452" mass="49908">MDAADLDYRTRTLSGCIPPLLVTRLLELGHMEEVEFQAGRGEWFCAREWARLLGDQGRQAEALEVLAPYVATGWWPAAQAQAELLESWGRAEEAILLVRPYTEVGGLPLEFFARLLARHGRTDEAISRLSAGVEDWFLATALVDITEGTDRDEDIAALLAARIPDQHRCDSPWCCRGLDPDTAIGLLATIRERQGRVDEAIALLHTRQHITSVNNHDQLADLLARHDRIEELRAYAATEYLGDAARRLAEVLEERGDVEGAIAVYRQPGDSPVCQRNGAVHLAQLLVRHGRGHEAIGVMRVLADSPGGAEDWIVHTLCTLYADHGRALDGLAYLDALKARRDGREEWDFFRLRLPLMADCGLLDEAVEQARAHPEGDTSYAAWIISDLLAKNGRIEEAVAALEPYASAHSGSLAGHLIDLGRVKDAVVLLQQRESEPVAPVWTGSLFNDPPF</sequence>
<proteinExistence type="predicted"/>
<gene>
    <name evidence="1" type="ORF">AB5J54_16410</name>
</gene>